<dbReference type="InterPro" id="IPR029058">
    <property type="entry name" value="AB_hydrolase_fold"/>
</dbReference>
<dbReference type="InParanoid" id="A0A6C2YII3"/>
<keyword evidence="2" id="KW-1185">Reference proteome</keyword>
<proteinExistence type="predicted"/>
<dbReference type="Proteomes" id="UP000464378">
    <property type="component" value="Chromosome"/>
</dbReference>
<reference evidence="1" key="1">
    <citation type="submission" date="2019-04" db="EMBL/GenBank/DDBJ databases">
        <authorList>
            <consortium name="Science for Life Laboratories"/>
        </authorList>
    </citation>
    <scope>NUCLEOTIDE SEQUENCE</scope>
    <source>
        <strain evidence="1">MBLW1</strain>
    </source>
</reference>
<dbReference type="EMBL" id="LR586016">
    <property type="protein sequence ID" value="VIP01340.1"/>
    <property type="molecule type" value="Genomic_DNA"/>
</dbReference>
<keyword evidence="1" id="KW-0378">Hydrolase</keyword>
<gene>
    <name evidence="1" type="ORF">GMBLW1_26200</name>
</gene>
<organism evidence="1">
    <name type="scientific">Tuwongella immobilis</name>
    <dbReference type="NCBI Taxonomy" id="692036"/>
    <lineage>
        <taxon>Bacteria</taxon>
        <taxon>Pseudomonadati</taxon>
        <taxon>Planctomycetota</taxon>
        <taxon>Planctomycetia</taxon>
        <taxon>Gemmatales</taxon>
        <taxon>Gemmataceae</taxon>
        <taxon>Tuwongella</taxon>
    </lineage>
</organism>
<evidence type="ECO:0008006" key="3">
    <source>
        <dbReference type="Google" id="ProtNLM"/>
    </source>
</evidence>
<dbReference type="EMBL" id="LR593887">
    <property type="protein sequence ID" value="VTR98113.1"/>
    <property type="molecule type" value="Genomic_DNA"/>
</dbReference>
<dbReference type="RefSeq" id="WP_162656556.1">
    <property type="nucleotide sequence ID" value="NZ_LR593887.1"/>
</dbReference>
<dbReference type="AlphaFoldDB" id="A0A6C2YII3"/>
<accession>A0A6C2YII3</accession>
<evidence type="ECO:0000313" key="2">
    <source>
        <dbReference type="Proteomes" id="UP000464378"/>
    </source>
</evidence>
<evidence type="ECO:0000313" key="1">
    <source>
        <dbReference type="EMBL" id="VIP01340.1"/>
    </source>
</evidence>
<dbReference type="SUPFAM" id="SSF53474">
    <property type="entry name" value="alpha/beta-Hydrolases"/>
    <property type="match status" value="1"/>
</dbReference>
<sequence length="366" mass="41505">MRSLTSPMRWAWLWVASVGLIVAPTTQAQEEIKKEEVSFDSVDGVDLRGTYYPGQGVTGRQLPCVLILHRWGSDRVKGEWESTAVSMQKKGYSVLTFDFRGHGKSKEIKDRAKFWNISDFPQQKYAGGGRINPLRLPTRIDQKQFSKLYFPYLVNDIAAARRFLDEKNDAGELNAGRLVIVAECEMATLAQLWIATEFKRFGIAPTPANPMPDHKGGEDIAGAVFLNIERRPLGMAMPYDIQPRLWYGLNGMVGDPVRLRTPMAFIFGEKDTKSRSDAEWFYKNLWNADKVDKKDQIKYLVPIKGSNLVGANLLNKENLGTEKAITDYLDEMLKKRNLGKNWISRNVSMGALQQVPLWDIGYPPVR</sequence>
<protein>
    <recommendedName>
        <fullName evidence="3">Serine aminopeptidase S33 domain-containing protein</fullName>
    </recommendedName>
</protein>
<name>A0A6C2YII3_9BACT</name>
<dbReference type="Gene3D" id="3.40.50.1820">
    <property type="entry name" value="alpha/beta hydrolase"/>
    <property type="match status" value="1"/>
</dbReference>
<dbReference type="KEGG" id="tim:GMBLW1_26200"/>
<dbReference type="GO" id="GO:0016787">
    <property type="term" value="F:hydrolase activity"/>
    <property type="evidence" value="ECO:0007669"/>
    <property type="project" value="UniProtKB-KW"/>
</dbReference>